<proteinExistence type="predicted"/>
<geneLocation type="plasmid" evidence="1 2">
    <name>p2-125</name>
</geneLocation>
<dbReference type="AlphaFoldDB" id="A0A515D604"/>
<protein>
    <submittedName>
        <fullName evidence="1">Uncharacterized protein</fullName>
    </submittedName>
</protein>
<keyword evidence="1" id="KW-0614">Plasmid</keyword>
<accession>A0A515D604</accession>
<reference evidence="1 2" key="1">
    <citation type="submission" date="2018-11" db="EMBL/GenBank/DDBJ databases">
        <title>The first complete genome of Serratia liquefaciens isolated from metalophyte plant revel distinctness adaptive mechanisms in an extreme habitat.</title>
        <authorList>
            <person name="Caneschi W.L."/>
            <person name="Sanchez A.B."/>
            <person name="Felestrino E.B."/>
            <person name="Assis R.A.B."/>
            <person name="Lemes C.G.C."/>
            <person name="Cordeiro I.F."/>
            <person name="Fonseca N.P."/>
            <person name="Villa M."/>
            <person name="Vieira I.T."/>
            <person name="Moraes L.A."/>
            <person name="Kamino L.H.Y."/>
            <person name="do Carmo F."/>
            <person name="Garcia C.M."/>
            <person name="Almeida N.F."/>
            <person name="Silva R.S."/>
            <person name="Ferro J.A."/>
            <person name="Ferro M.I.T."/>
            <person name="Varani A.M."/>
            <person name="Ferreira R.M."/>
            <person name="dos Santos V.L."/>
            <person name="Silva U.C."/>
            <person name="Setubal J.C."/>
            <person name="Moreira L.M."/>
        </authorList>
    </citation>
    <scope>NUCLEOTIDE SEQUENCE [LARGE SCALE GENOMIC DNA]</scope>
    <source>
        <strain evidence="1 2">FG3</strain>
        <plasmid evidence="1 2">p2-125</plasmid>
    </source>
</reference>
<organism evidence="1 2">
    <name type="scientific">Serratia liquefaciens</name>
    <dbReference type="NCBI Taxonomy" id="614"/>
    <lineage>
        <taxon>Bacteria</taxon>
        <taxon>Pseudomonadati</taxon>
        <taxon>Pseudomonadota</taxon>
        <taxon>Gammaproteobacteria</taxon>
        <taxon>Enterobacterales</taxon>
        <taxon>Yersiniaceae</taxon>
        <taxon>Serratia</taxon>
    </lineage>
</organism>
<dbReference type="Proteomes" id="UP000317572">
    <property type="component" value="Plasmid p2-125"/>
</dbReference>
<dbReference type="EMBL" id="CP033895">
    <property type="protein sequence ID" value="QDL35832.1"/>
    <property type="molecule type" value="Genomic_DNA"/>
</dbReference>
<name>A0A515D604_SERLI</name>
<evidence type="ECO:0000313" key="2">
    <source>
        <dbReference type="Proteomes" id="UP000317572"/>
    </source>
</evidence>
<evidence type="ECO:0000313" key="1">
    <source>
        <dbReference type="EMBL" id="QDL35832.1"/>
    </source>
</evidence>
<sequence length="90" mass="10107">MKQYFASIRASRYFPAILPKNPGDVDKINANAKEDGAAFNLANSPKTMMNVNPEPTELQISANTSILNQRYLRIERNNIKNIATSRPLND</sequence>
<gene>
    <name evidence="1" type="ORF">EGO53_29145</name>
</gene>